<protein>
    <submittedName>
        <fullName evidence="1">Uncharacterized protein</fullName>
    </submittedName>
</protein>
<proteinExistence type="predicted"/>
<sequence length="65" mass="7035">MVDSAYDMIVITSWVDMVDTAEDMVVMTAWEAMVDMAEVMVDMFFYGSFSKLGANFGGAGLGGYG</sequence>
<evidence type="ECO:0000313" key="1">
    <source>
        <dbReference type="EMBL" id="KAL3864105.1"/>
    </source>
</evidence>
<dbReference type="Proteomes" id="UP001634394">
    <property type="component" value="Unassembled WGS sequence"/>
</dbReference>
<dbReference type="AlphaFoldDB" id="A0ABD3VRZ7"/>
<gene>
    <name evidence="1" type="ORF">ACJMK2_005811</name>
</gene>
<evidence type="ECO:0000313" key="2">
    <source>
        <dbReference type="Proteomes" id="UP001634394"/>
    </source>
</evidence>
<accession>A0ABD3VRZ7</accession>
<name>A0ABD3VRZ7_SINWO</name>
<keyword evidence="2" id="KW-1185">Reference proteome</keyword>
<organism evidence="1 2">
    <name type="scientific">Sinanodonta woodiana</name>
    <name type="common">Chinese pond mussel</name>
    <name type="synonym">Anodonta woodiana</name>
    <dbReference type="NCBI Taxonomy" id="1069815"/>
    <lineage>
        <taxon>Eukaryota</taxon>
        <taxon>Metazoa</taxon>
        <taxon>Spiralia</taxon>
        <taxon>Lophotrochozoa</taxon>
        <taxon>Mollusca</taxon>
        <taxon>Bivalvia</taxon>
        <taxon>Autobranchia</taxon>
        <taxon>Heteroconchia</taxon>
        <taxon>Palaeoheterodonta</taxon>
        <taxon>Unionida</taxon>
        <taxon>Unionoidea</taxon>
        <taxon>Unionidae</taxon>
        <taxon>Unioninae</taxon>
        <taxon>Sinanodonta</taxon>
    </lineage>
</organism>
<comment type="caution">
    <text evidence="1">The sequence shown here is derived from an EMBL/GenBank/DDBJ whole genome shotgun (WGS) entry which is preliminary data.</text>
</comment>
<reference evidence="1 2" key="1">
    <citation type="submission" date="2024-11" db="EMBL/GenBank/DDBJ databases">
        <title>Chromosome-level genome assembly of the freshwater bivalve Anodonta woodiana.</title>
        <authorList>
            <person name="Chen X."/>
        </authorList>
    </citation>
    <scope>NUCLEOTIDE SEQUENCE [LARGE SCALE GENOMIC DNA]</scope>
    <source>
        <strain evidence="1">MN2024</strain>
        <tissue evidence="1">Gills</tissue>
    </source>
</reference>
<dbReference type="EMBL" id="JBJQND010000010">
    <property type="protein sequence ID" value="KAL3864105.1"/>
    <property type="molecule type" value="Genomic_DNA"/>
</dbReference>
<feature type="non-terminal residue" evidence="1">
    <location>
        <position position="65"/>
    </location>
</feature>